<dbReference type="EMBL" id="MU276461">
    <property type="protein sequence ID" value="KAI0038583.1"/>
    <property type="molecule type" value="Genomic_DNA"/>
</dbReference>
<proteinExistence type="predicted"/>
<dbReference type="Proteomes" id="UP000814033">
    <property type="component" value="Unassembled WGS sequence"/>
</dbReference>
<comment type="caution">
    <text evidence="1">The sequence shown here is derived from an EMBL/GenBank/DDBJ whole genome shotgun (WGS) entry which is preliminary data.</text>
</comment>
<evidence type="ECO:0000313" key="2">
    <source>
        <dbReference type="Proteomes" id="UP000814033"/>
    </source>
</evidence>
<reference evidence="1" key="1">
    <citation type="submission" date="2021-02" db="EMBL/GenBank/DDBJ databases">
        <authorList>
            <consortium name="DOE Joint Genome Institute"/>
            <person name="Ahrendt S."/>
            <person name="Looney B.P."/>
            <person name="Miyauchi S."/>
            <person name="Morin E."/>
            <person name="Drula E."/>
            <person name="Courty P.E."/>
            <person name="Chicoki N."/>
            <person name="Fauchery L."/>
            <person name="Kohler A."/>
            <person name="Kuo A."/>
            <person name="Labutti K."/>
            <person name="Pangilinan J."/>
            <person name="Lipzen A."/>
            <person name="Riley R."/>
            <person name="Andreopoulos W."/>
            <person name="He G."/>
            <person name="Johnson J."/>
            <person name="Barry K.W."/>
            <person name="Grigoriev I.V."/>
            <person name="Nagy L."/>
            <person name="Hibbett D."/>
            <person name="Henrissat B."/>
            <person name="Matheny P.B."/>
            <person name="Labbe J."/>
            <person name="Martin F."/>
        </authorList>
    </citation>
    <scope>NUCLEOTIDE SEQUENCE</scope>
    <source>
        <strain evidence="1">FP105234-sp</strain>
    </source>
</reference>
<sequence>MAADAIFGVDEDGNTGPTVGIVPESPSAVTHLVTVAASQYISDGHVPPGGWSIEASVGRGCFLHLTDPTIDEPNVLVPEQMWSVAVPRSWQAAQAAH</sequence>
<protein>
    <submittedName>
        <fullName evidence="1">Uncharacterized protein</fullName>
    </submittedName>
</protein>
<organism evidence="1 2">
    <name type="scientific">Auriscalpium vulgare</name>
    <dbReference type="NCBI Taxonomy" id="40419"/>
    <lineage>
        <taxon>Eukaryota</taxon>
        <taxon>Fungi</taxon>
        <taxon>Dikarya</taxon>
        <taxon>Basidiomycota</taxon>
        <taxon>Agaricomycotina</taxon>
        <taxon>Agaricomycetes</taxon>
        <taxon>Russulales</taxon>
        <taxon>Auriscalpiaceae</taxon>
        <taxon>Auriscalpium</taxon>
    </lineage>
</organism>
<reference evidence="1" key="2">
    <citation type="journal article" date="2022" name="New Phytol.">
        <title>Evolutionary transition to the ectomycorrhizal habit in the genomes of a hyperdiverse lineage of mushroom-forming fungi.</title>
        <authorList>
            <person name="Looney B."/>
            <person name="Miyauchi S."/>
            <person name="Morin E."/>
            <person name="Drula E."/>
            <person name="Courty P.E."/>
            <person name="Kohler A."/>
            <person name="Kuo A."/>
            <person name="LaButti K."/>
            <person name="Pangilinan J."/>
            <person name="Lipzen A."/>
            <person name="Riley R."/>
            <person name="Andreopoulos W."/>
            <person name="He G."/>
            <person name="Johnson J."/>
            <person name="Nolan M."/>
            <person name="Tritt A."/>
            <person name="Barry K.W."/>
            <person name="Grigoriev I.V."/>
            <person name="Nagy L.G."/>
            <person name="Hibbett D."/>
            <person name="Henrissat B."/>
            <person name="Matheny P.B."/>
            <person name="Labbe J."/>
            <person name="Martin F.M."/>
        </authorList>
    </citation>
    <scope>NUCLEOTIDE SEQUENCE</scope>
    <source>
        <strain evidence="1">FP105234-sp</strain>
    </source>
</reference>
<keyword evidence="2" id="KW-1185">Reference proteome</keyword>
<name>A0ACB8R3L7_9AGAM</name>
<gene>
    <name evidence="1" type="ORF">FA95DRAFT_1684604</name>
</gene>
<accession>A0ACB8R3L7</accession>
<evidence type="ECO:0000313" key="1">
    <source>
        <dbReference type="EMBL" id="KAI0038583.1"/>
    </source>
</evidence>